<proteinExistence type="inferred from homology"/>
<comment type="similarity">
    <text evidence="2">Belongs to the protein kinase superfamily. CAMK Ser/Thr protein kinase family.</text>
</comment>
<keyword evidence="5" id="KW-1015">Disulfide bond</keyword>
<comment type="caution">
    <text evidence="8">The sequence shown here is derived from an EMBL/GenBank/DDBJ whole genome shotgun (WGS) entry which is preliminary data.</text>
</comment>
<organism evidence="8 9">
    <name type="scientific">Sinanodonta woodiana</name>
    <name type="common">Chinese pond mussel</name>
    <name type="synonym">Anodonta woodiana</name>
    <dbReference type="NCBI Taxonomy" id="1069815"/>
    <lineage>
        <taxon>Eukaryota</taxon>
        <taxon>Metazoa</taxon>
        <taxon>Spiralia</taxon>
        <taxon>Lophotrochozoa</taxon>
        <taxon>Mollusca</taxon>
        <taxon>Bivalvia</taxon>
        <taxon>Autobranchia</taxon>
        <taxon>Heteroconchia</taxon>
        <taxon>Palaeoheterodonta</taxon>
        <taxon>Unionida</taxon>
        <taxon>Unionoidea</taxon>
        <taxon>Unionidae</taxon>
        <taxon>Unioninae</taxon>
        <taxon>Sinanodonta</taxon>
    </lineage>
</organism>
<dbReference type="GO" id="GO:0030017">
    <property type="term" value="C:sarcomere"/>
    <property type="evidence" value="ECO:0007669"/>
    <property type="project" value="UniProtKB-ARBA"/>
</dbReference>
<dbReference type="AlphaFoldDB" id="A0ABD3V0T8"/>
<dbReference type="InterPro" id="IPR013098">
    <property type="entry name" value="Ig_I-set"/>
</dbReference>
<dbReference type="Pfam" id="PF07679">
    <property type="entry name" value="I-set"/>
    <property type="match status" value="1"/>
</dbReference>
<dbReference type="PANTHER" id="PTHR47633">
    <property type="entry name" value="IMMUNOGLOBULIN"/>
    <property type="match status" value="1"/>
</dbReference>
<dbReference type="SMART" id="SM00408">
    <property type="entry name" value="IGc2"/>
    <property type="match status" value="1"/>
</dbReference>
<accession>A0ABD3V0T8</accession>
<evidence type="ECO:0000313" key="9">
    <source>
        <dbReference type="Proteomes" id="UP001634394"/>
    </source>
</evidence>
<evidence type="ECO:0000256" key="5">
    <source>
        <dbReference type="ARBA" id="ARBA00023157"/>
    </source>
</evidence>
<evidence type="ECO:0000256" key="3">
    <source>
        <dbReference type="ARBA" id="ARBA00022490"/>
    </source>
</evidence>
<evidence type="ECO:0000256" key="4">
    <source>
        <dbReference type="ARBA" id="ARBA00022737"/>
    </source>
</evidence>
<dbReference type="Gene3D" id="2.60.40.10">
    <property type="entry name" value="Immunoglobulins"/>
    <property type="match status" value="1"/>
</dbReference>
<keyword evidence="9" id="KW-1185">Reference proteome</keyword>
<evidence type="ECO:0000313" key="8">
    <source>
        <dbReference type="EMBL" id="KAL3855244.1"/>
    </source>
</evidence>
<sequence length="116" mass="13331">MPEQTKGVVGGCKQFECKVIGFPRPSVRWYKDGVNITTDKRYKFDYTREGYVTLIIDNVTYKDQGAYQCQADNSEGRAYTSAYLLVRGKRQGASFSPRLFFNILIELYRLYTAATL</sequence>
<evidence type="ECO:0000256" key="2">
    <source>
        <dbReference type="ARBA" id="ARBA00006692"/>
    </source>
</evidence>
<dbReference type="EMBL" id="JBJQND010000014">
    <property type="protein sequence ID" value="KAL3855244.1"/>
    <property type="molecule type" value="Genomic_DNA"/>
</dbReference>
<keyword evidence="3" id="KW-0963">Cytoplasm</keyword>
<keyword evidence="4" id="KW-0677">Repeat</keyword>
<dbReference type="InterPro" id="IPR003599">
    <property type="entry name" value="Ig_sub"/>
</dbReference>
<gene>
    <name evidence="8" type="ORF">ACJMK2_014460</name>
</gene>
<feature type="domain" description="Ig-like" evidence="7">
    <location>
        <begin position="1"/>
        <end position="80"/>
    </location>
</feature>
<dbReference type="InterPro" id="IPR013783">
    <property type="entry name" value="Ig-like_fold"/>
</dbReference>
<reference evidence="8 9" key="1">
    <citation type="submission" date="2024-11" db="EMBL/GenBank/DDBJ databases">
        <title>Chromosome-level genome assembly of the freshwater bivalve Anodonta woodiana.</title>
        <authorList>
            <person name="Chen X."/>
        </authorList>
    </citation>
    <scope>NUCLEOTIDE SEQUENCE [LARGE SCALE GENOMIC DNA]</scope>
    <source>
        <strain evidence="8">MN2024</strain>
        <tissue evidence="8">Gills</tissue>
    </source>
</reference>
<dbReference type="Proteomes" id="UP001634394">
    <property type="component" value="Unassembled WGS sequence"/>
</dbReference>
<dbReference type="SUPFAM" id="SSF48726">
    <property type="entry name" value="Immunoglobulin"/>
    <property type="match status" value="1"/>
</dbReference>
<dbReference type="InterPro" id="IPR007110">
    <property type="entry name" value="Ig-like_dom"/>
</dbReference>
<evidence type="ECO:0000259" key="7">
    <source>
        <dbReference type="PROSITE" id="PS50835"/>
    </source>
</evidence>
<dbReference type="InterPro" id="IPR036179">
    <property type="entry name" value="Ig-like_dom_sf"/>
</dbReference>
<dbReference type="FunFam" id="2.60.40.10:FF:000345">
    <property type="entry name" value="Muscle M-line assembly protein unc-89"/>
    <property type="match status" value="1"/>
</dbReference>
<name>A0ABD3V0T8_SINWO</name>
<dbReference type="PROSITE" id="PS50835">
    <property type="entry name" value="IG_LIKE"/>
    <property type="match status" value="1"/>
</dbReference>
<keyword evidence="6" id="KW-0393">Immunoglobulin domain</keyword>
<dbReference type="InterPro" id="IPR003598">
    <property type="entry name" value="Ig_sub2"/>
</dbReference>
<dbReference type="SMART" id="SM00409">
    <property type="entry name" value="IG"/>
    <property type="match status" value="1"/>
</dbReference>
<evidence type="ECO:0000256" key="1">
    <source>
        <dbReference type="ARBA" id="ARBA00004496"/>
    </source>
</evidence>
<comment type="subcellular location">
    <subcellularLocation>
        <location evidence="1">Cytoplasm</location>
    </subcellularLocation>
</comment>
<protein>
    <recommendedName>
        <fullName evidence="7">Ig-like domain-containing protein</fullName>
    </recommendedName>
</protein>
<evidence type="ECO:0000256" key="6">
    <source>
        <dbReference type="ARBA" id="ARBA00023319"/>
    </source>
</evidence>